<gene>
    <name evidence="2" type="ORF">LCGC14_0912540</name>
</gene>
<keyword evidence="1" id="KW-0812">Transmembrane</keyword>
<feature type="transmembrane region" description="Helical" evidence="1">
    <location>
        <begin position="12"/>
        <end position="33"/>
    </location>
</feature>
<dbReference type="AlphaFoldDB" id="A0A0F9NT45"/>
<proteinExistence type="predicted"/>
<sequence length="73" mass="7841">MKYKKGQTVEIMLSGIIAIIVGVVMLPIFSSLIDDAQNIKSVDLEQLTNTGFNRSFTLANPDLVSGTIAVVNS</sequence>
<reference evidence="2" key="1">
    <citation type="journal article" date="2015" name="Nature">
        <title>Complex archaea that bridge the gap between prokaryotes and eukaryotes.</title>
        <authorList>
            <person name="Spang A."/>
            <person name="Saw J.H."/>
            <person name="Jorgensen S.L."/>
            <person name="Zaremba-Niedzwiedzka K."/>
            <person name="Martijn J."/>
            <person name="Lind A.E."/>
            <person name="van Eijk R."/>
            <person name="Schleper C."/>
            <person name="Guy L."/>
            <person name="Ettema T.J."/>
        </authorList>
    </citation>
    <scope>NUCLEOTIDE SEQUENCE</scope>
</reference>
<organism evidence="2">
    <name type="scientific">marine sediment metagenome</name>
    <dbReference type="NCBI Taxonomy" id="412755"/>
    <lineage>
        <taxon>unclassified sequences</taxon>
        <taxon>metagenomes</taxon>
        <taxon>ecological metagenomes</taxon>
    </lineage>
</organism>
<keyword evidence="1" id="KW-1133">Transmembrane helix</keyword>
<feature type="non-terminal residue" evidence="2">
    <location>
        <position position="73"/>
    </location>
</feature>
<accession>A0A0F9NT45</accession>
<comment type="caution">
    <text evidence="2">The sequence shown here is derived from an EMBL/GenBank/DDBJ whole genome shotgun (WGS) entry which is preliminary data.</text>
</comment>
<protein>
    <submittedName>
        <fullName evidence="2">Uncharacterized protein</fullName>
    </submittedName>
</protein>
<name>A0A0F9NT45_9ZZZZ</name>
<evidence type="ECO:0000256" key="1">
    <source>
        <dbReference type="SAM" id="Phobius"/>
    </source>
</evidence>
<evidence type="ECO:0000313" key="2">
    <source>
        <dbReference type="EMBL" id="KKN22700.1"/>
    </source>
</evidence>
<dbReference type="EMBL" id="LAZR01003037">
    <property type="protein sequence ID" value="KKN22700.1"/>
    <property type="molecule type" value="Genomic_DNA"/>
</dbReference>
<keyword evidence="1" id="KW-0472">Membrane</keyword>